<evidence type="ECO:0000313" key="1">
    <source>
        <dbReference type="EMBL" id="EEQ54425.1"/>
    </source>
</evidence>
<organism evidence="1">
    <name type="scientific">Bifidobacterium longum subsp. infantis CCUG 52486</name>
    <dbReference type="NCBI Taxonomy" id="537937"/>
    <lineage>
        <taxon>Bacteria</taxon>
        <taxon>Bacillati</taxon>
        <taxon>Actinomycetota</taxon>
        <taxon>Actinomycetes</taxon>
        <taxon>Bifidobacteriales</taxon>
        <taxon>Bifidobacteriaceae</taxon>
        <taxon>Bifidobacterium</taxon>
    </lineage>
</organism>
<sequence length="101" mass="11286">MVPACIWKCCWIPLICSSGRTRSMRRGRSTQVSVFDPESSGNRFSAEFKLTGDGGSPYEFGIRFSVDGDYFALGGLSMGDMVRINREFARVIREAKHARVV</sequence>
<reference evidence="1" key="1">
    <citation type="submission" date="2008-08" db="EMBL/GenBank/DDBJ databases">
        <title>Annotation of Bifidobacterium longum subsp. infantis CCUG 52486.</title>
        <authorList>
            <consortium name="The Broad Institute Genome Sequencing Platform"/>
            <person name="Gougoulias C."/>
            <person name="Tuohy K.M."/>
            <person name="Gibson G.R."/>
            <person name="Ward D."/>
            <person name="Mehta T."/>
            <person name="Young S."/>
            <person name="Jaffe D."/>
            <person name="Gnerre S."/>
            <person name="Berlin A."/>
            <person name="Heiman D."/>
            <person name="Hepburn T."/>
            <person name="Shea T."/>
            <person name="Sykes S."/>
            <person name="Alvarado L."/>
            <person name="Kodira C."/>
            <person name="Borodovsky M."/>
            <person name="Lander E."/>
            <person name="Galagan J."/>
            <person name="Nusbaum C."/>
            <person name="Birren B."/>
        </authorList>
    </citation>
    <scope>NUCLEOTIDE SEQUENCE [LARGE SCALE GENOMIC DNA]</scope>
    <source>
        <strain evidence="1">CCUG 52486</strain>
    </source>
</reference>
<protein>
    <submittedName>
        <fullName evidence="1">Uncharacterized protein</fullName>
    </submittedName>
</protein>
<accession>C5E8T1</accession>
<dbReference type="AlphaFoldDB" id="C5E8T1"/>
<dbReference type="EMBL" id="DS990238">
    <property type="protein sequence ID" value="EEQ54425.1"/>
    <property type="molecule type" value="Genomic_DNA"/>
</dbReference>
<gene>
    <name evidence="1" type="ORF">BLIG_00375</name>
</gene>
<dbReference type="Proteomes" id="UP000005084">
    <property type="component" value="Unassembled WGS sequence"/>
</dbReference>
<proteinExistence type="predicted"/>
<dbReference type="HOGENOM" id="CLU_2285979_0_0_11"/>
<name>C5E8T1_BIFLI</name>